<name>A0A916ZC69_9HYPH</name>
<dbReference type="AlphaFoldDB" id="A0A916ZC69"/>
<evidence type="ECO:0000313" key="2">
    <source>
        <dbReference type="Proteomes" id="UP000644699"/>
    </source>
</evidence>
<dbReference type="Pfam" id="PF20288">
    <property type="entry name" value="MC2"/>
    <property type="match status" value="1"/>
</dbReference>
<accession>A0A916ZC69</accession>
<dbReference type="InterPro" id="IPR046904">
    <property type="entry name" value="ABC-3C_MC2"/>
</dbReference>
<dbReference type="Proteomes" id="UP000644699">
    <property type="component" value="Unassembled WGS sequence"/>
</dbReference>
<gene>
    <name evidence="1" type="ORF">GCM10011390_03190</name>
</gene>
<proteinExistence type="predicted"/>
<reference evidence="1" key="1">
    <citation type="journal article" date="2014" name="Int. J. Syst. Evol. Microbiol.">
        <title>Complete genome sequence of Corynebacterium casei LMG S-19264T (=DSM 44701T), isolated from a smear-ripened cheese.</title>
        <authorList>
            <consortium name="US DOE Joint Genome Institute (JGI-PGF)"/>
            <person name="Walter F."/>
            <person name="Albersmeier A."/>
            <person name="Kalinowski J."/>
            <person name="Ruckert C."/>
        </authorList>
    </citation>
    <scope>NUCLEOTIDE SEQUENCE</scope>
    <source>
        <strain evidence="1">CGMCC 1.15367</strain>
    </source>
</reference>
<evidence type="ECO:0000313" key="1">
    <source>
        <dbReference type="EMBL" id="GGD87818.1"/>
    </source>
</evidence>
<dbReference type="RefSeq" id="WP_210318254.1">
    <property type="nucleotide sequence ID" value="NZ_BMIQ01000001.1"/>
</dbReference>
<dbReference type="EMBL" id="BMIQ01000001">
    <property type="protein sequence ID" value="GGD87818.1"/>
    <property type="molecule type" value="Genomic_DNA"/>
</dbReference>
<reference evidence="1" key="2">
    <citation type="submission" date="2020-09" db="EMBL/GenBank/DDBJ databases">
        <authorList>
            <person name="Sun Q."/>
            <person name="Zhou Y."/>
        </authorList>
    </citation>
    <scope>NUCLEOTIDE SEQUENCE</scope>
    <source>
        <strain evidence="1">CGMCC 1.15367</strain>
    </source>
</reference>
<sequence>METMNRPDEFRAPLFNSPLETGLRALVVLDALHPRGCDLAEMTWLDHLVVHTSDLDGYAGTAAPSSLHPDLPNRVGEILVRRRLVEESVRLMHRVNLVDVVHDESGIRFVAGEDAPSFLRTLQSGYTEALKLRADWLAALVRELPEGGLAQLVTEKIGRWTAELPVDEPGRDLP</sequence>
<organism evidence="1 2">
    <name type="scientific">Aureimonas endophytica</name>
    <dbReference type="NCBI Taxonomy" id="2027858"/>
    <lineage>
        <taxon>Bacteria</taxon>
        <taxon>Pseudomonadati</taxon>
        <taxon>Pseudomonadota</taxon>
        <taxon>Alphaproteobacteria</taxon>
        <taxon>Hyphomicrobiales</taxon>
        <taxon>Aurantimonadaceae</taxon>
        <taxon>Aureimonas</taxon>
    </lineage>
</organism>
<evidence type="ECO:0008006" key="3">
    <source>
        <dbReference type="Google" id="ProtNLM"/>
    </source>
</evidence>
<keyword evidence="2" id="KW-1185">Reference proteome</keyword>
<comment type="caution">
    <text evidence="1">The sequence shown here is derived from an EMBL/GenBank/DDBJ whole genome shotgun (WGS) entry which is preliminary data.</text>
</comment>
<protein>
    <recommendedName>
        <fullName evidence="3">Threonine transporter</fullName>
    </recommendedName>
</protein>